<dbReference type="AlphaFoldDB" id="A0A9P9K930"/>
<evidence type="ECO:0000256" key="2">
    <source>
        <dbReference type="PROSITE-ProRule" id="PRU00023"/>
    </source>
</evidence>
<keyword evidence="2" id="KW-0040">ANK repeat</keyword>
<dbReference type="OrthoDB" id="20872at2759"/>
<evidence type="ECO:0000259" key="3">
    <source>
        <dbReference type="Pfam" id="PF24883"/>
    </source>
</evidence>
<dbReference type="RefSeq" id="XP_046050119.1">
    <property type="nucleotide sequence ID" value="XM_046187574.1"/>
</dbReference>
<evidence type="ECO:0000256" key="1">
    <source>
        <dbReference type="ARBA" id="ARBA00022737"/>
    </source>
</evidence>
<evidence type="ECO:0000313" key="4">
    <source>
        <dbReference type="EMBL" id="KAH7253872.1"/>
    </source>
</evidence>
<keyword evidence="5" id="KW-1185">Reference proteome</keyword>
<dbReference type="SUPFAM" id="SSF48403">
    <property type="entry name" value="Ankyrin repeat"/>
    <property type="match status" value="1"/>
</dbReference>
<comment type="caution">
    <text evidence="4">The sequence shown here is derived from an EMBL/GenBank/DDBJ whole genome shotgun (WGS) entry which is preliminary data.</text>
</comment>
<sequence>MAEVVGLVAAAGQFVEESIKIYQLCKKVDDKFNDAPQELKVWRNEILSLKHVIDRIHDTPVLQVEDLKFTIAQCTSVSNSLLEIFKNIEFSETEKFGHKSWRVVVALSKEEEIRSLFGQLEQLKSTLDIQLGVIHLNQTNNGLAHVTSLLEGMKLYFQPGTDEDRCIQALFITDPVSNREGLVTTKGIRTPGTFEWIPKTEEFREWNAAHHGLLWISGPPGKGKTMISIFLSKLLETTKIDGTVIWFFCDDKNQSRNSAVNILRGLMSQLIQKSPRLLSYLLPTWKTQGNTLFGPESFETLWRILISMIDSLGNTEVYCVLDALDECDETSLKPLLFKLKTVSEYQSSNKINTQLKVLITSREQPQYLPQYLSTFPRIALDDLEDDIGLYISEKVAHLARAKSIQGSPLQDHIERSFRSGAEGTFLWVSFMIKDMGPKTLHEIERSLDQLARGLYAIYERIIAQITPEGRVIVTDILTWILFANRPLSIPELCDAVPIEPTKTLTREQVCLSYIQSCGHLLQLKHWVFNPHGKEDIIKWIVYAPSAIQLVHGAENFTVEGHEGLLSSLIVTFVHQSAKDFLLVGSVDSHAAFPAFDSYKGHTLILNRLMSLLNEHLSKEDSDKIATFGKSPLVSYAVHTWSYHIRELGDNIETILDNHESFFAKKSKLRDNWWWHSWWQSAFSGVDKRKLCKDISVLHVACEQDLYFLAKAWLLPRNALLRLRRKREINSRWALTGETPLHAAVLKQSYRIVELLLNCGAEVDIENGYMKTPLHVSIHFSPEADWKIFHLLSTSKAGIQTIKNEAKYESTRALRPELLIHLAAAQGSADICKELVEKYKYDIEWKTYDGLTPLQVALMGRHLGLAKIMVTRWSAALPSEIGSFRAVIHALPANGDSLVEGFKLLTEAWGFDINASDHLGNTIFHDPNYDLIPVLRAIEICDLKIDWDKKNSLGQTFLHCNFNWLTDPVLLSTFLQHSQSGVNTCDLQGRSPISMYFITNLGLIISEKRGAVDVRTPLDFGADRYLADNEGRTALGVTSSYLESIREQNHPAESLIHIEESIELWTNYTTVAIDVCQVDLRLNQKSNVGSKAEF</sequence>
<dbReference type="PROSITE" id="PS50088">
    <property type="entry name" value="ANK_REPEAT"/>
    <property type="match status" value="1"/>
</dbReference>
<accession>A0A9P9K930</accession>
<dbReference type="SMART" id="SM00248">
    <property type="entry name" value="ANK"/>
    <property type="match status" value="4"/>
</dbReference>
<dbReference type="Pfam" id="PF12796">
    <property type="entry name" value="Ank_2"/>
    <property type="match status" value="1"/>
</dbReference>
<dbReference type="InterPro" id="IPR027417">
    <property type="entry name" value="P-loop_NTPase"/>
</dbReference>
<dbReference type="EMBL" id="JAGMUX010000007">
    <property type="protein sequence ID" value="KAH7253872.1"/>
    <property type="molecule type" value="Genomic_DNA"/>
</dbReference>
<dbReference type="SUPFAM" id="SSF52540">
    <property type="entry name" value="P-loop containing nucleoside triphosphate hydrolases"/>
    <property type="match status" value="1"/>
</dbReference>
<organism evidence="4 5">
    <name type="scientific">Fusarium redolens</name>
    <dbReference type="NCBI Taxonomy" id="48865"/>
    <lineage>
        <taxon>Eukaryota</taxon>
        <taxon>Fungi</taxon>
        <taxon>Dikarya</taxon>
        <taxon>Ascomycota</taxon>
        <taxon>Pezizomycotina</taxon>
        <taxon>Sordariomycetes</taxon>
        <taxon>Hypocreomycetidae</taxon>
        <taxon>Hypocreales</taxon>
        <taxon>Nectriaceae</taxon>
        <taxon>Fusarium</taxon>
        <taxon>Fusarium redolens species complex</taxon>
    </lineage>
</organism>
<dbReference type="Proteomes" id="UP000720189">
    <property type="component" value="Unassembled WGS sequence"/>
</dbReference>
<dbReference type="GeneID" id="70217528"/>
<gene>
    <name evidence="4" type="ORF">BKA55DRAFT_510219</name>
</gene>
<dbReference type="InterPro" id="IPR036770">
    <property type="entry name" value="Ankyrin_rpt-contain_sf"/>
</dbReference>
<dbReference type="Pfam" id="PF24883">
    <property type="entry name" value="NPHP3_N"/>
    <property type="match status" value="1"/>
</dbReference>
<dbReference type="Gene3D" id="3.40.50.300">
    <property type="entry name" value="P-loop containing nucleotide triphosphate hydrolases"/>
    <property type="match status" value="1"/>
</dbReference>
<evidence type="ECO:0000313" key="5">
    <source>
        <dbReference type="Proteomes" id="UP000720189"/>
    </source>
</evidence>
<name>A0A9P9K930_FUSRE</name>
<keyword evidence="1" id="KW-0677">Repeat</keyword>
<dbReference type="PANTHER" id="PTHR10039">
    <property type="entry name" value="AMELOGENIN"/>
    <property type="match status" value="1"/>
</dbReference>
<reference evidence="4" key="1">
    <citation type="journal article" date="2021" name="Nat. Commun.">
        <title>Genetic determinants of endophytism in the Arabidopsis root mycobiome.</title>
        <authorList>
            <person name="Mesny F."/>
            <person name="Miyauchi S."/>
            <person name="Thiergart T."/>
            <person name="Pickel B."/>
            <person name="Atanasova L."/>
            <person name="Karlsson M."/>
            <person name="Huettel B."/>
            <person name="Barry K.W."/>
            <person name="Haridas S."/>
            <person name="Chen C."/>
            <person name="Bauer D."/>
            <person name="Andreopoulos W."/>
            <person name="Pangilinan J."/>
            <person name="LaButti K."/>
            <person name="Riley R."/>
            <person name="Lipzen A."/>
            <person name="Clum A."/>
            <person name="Drula E."/>
            <person name="Henrissat B."/>
            <person name="Kohler A."/>
            <person name="Grigoriev I.V."/>
            <person name="Martin F.M."/>
            <person name="Hacquard S."/>
        </authorList>
    </citation>
    <scope>NUCLEOTIDE SEQUENCE</scope>
    <source>
        <strain evidence="4">MPI-CAGE-AT-0023</strain>
    </source>
</reference>
<dbReference type="InterPro" id="IPR002110">
    <property type="entry name" value="Ankyrin_rpt"/>
</dbReference>
<dbReference type="InterPro" id="IPR056884">
    <property type="entry name" value="NPHP3-like_N"/>
</dbReference>
<proteinExistence type="predicted"/>
<dbReference type="PROSITE" id="PS50297">
    <property type="entry name" value="ANK_REP_REGION"/>
    <property type="match status" value="1"/>
</dbReference>
<dbReference type="Gene3D" id="1.25.40.20">
    <property type="entry name" value="Ankyrin repeat-containing domain"/>
    <property type="match status" value="1"/>
</dbReference>
<protein>
    <recommendedName>
        <fullName evidence="3">Nephrocystin 3-like N-terminal domain-containing protein</fullName>
    </recommendedName>
</protein>
<feature type="repeat" description="ANK" evidence="2">
    <location>
        <begin position="735"/>
        <end position="767"/>
    </location>
</feature>
<feature type="domain" description="Nephrocystin 3-like N-terminal" evidence="3">
    <location>
        <begin position="192"/>
        <end position="362"/>
    </location>
</feature>